<reference evidence="4 5" key="1">
    <citation type="submission" date="2019-07" db="EMBL/GenBank/DDBJ databases">
        <title>Bifidobacterium asteroides genomes.</title>
        <authorList>
            <person name="Zheng H."/>
        </authorList>
    </citation>
    <scope>NUCLEOTIDE SEQUENCE [LARGE SCALE GENOMIC DNA]</scope>
    <source>
        <strain evidence="4 5">W8111</strain>
    </source>
</reference>
<dbReference type="GO" id="GO:0003700">
    <property type="term" value="F:DNA-binding transcription factor activity"/>
    <property type="evidence" value="ECO:0007669"/>
    <property type="project" value="InterPro"/>
</dbReference>
<proteinExistence type="predicted"/>
<evidence type="ECO:0000313" key="4">
    <source>
        <dbReference type="EMBL" id="TSJ86203.1"/>
    </source>
</evidence>
<protein>
    <submittedName>
        <fullName evidence="4">Helix-turn-helix transcriptional regulator</fullName>
    </submittedName>
</protein>
<dbReference type="Pfam" id="PF02311">
    <property type="entry name" value="AraC_binding"/>
    <property type="match status" value="1"/>
</dbReference>
<dbReference type="PANTHER" id="PTHR43280">
    <property type="entry name" value="ARAC-FAMILY TRANSCRIPTIONAL REGULATOR"/>
    <property type="match status" value="1"/>
</dbReference>
<dbReference type="InterPro" id="IPR009057">
    <property type="entry name" value="Homeodomain-like_sf"/>
</dbReference>
<evidence type="ECO:0000256" key="1">
    <source>
        <dbReference type="ARBA" id="ARBA00023015"/>
    </source>
</evidence>
<dbReference type="SMART" id="SM00342">
    <property type="entry name" value="HTH_ARAC"/>
    <property type="match status" value="1"/>
</dbReference>
<dbReference type="InterPro" id="IPR037923">
    <property type="entry name" value="HTH-like"/>
</dbReference>
<dbReference type="SUPFAM" id="SSF51215">
    <property type="entry name" value="Regulatory protein AraC"/>
    <property type="match status" value="1"/>
</dbReference>
<evidence type="ECO:0000256" key="2">
    <source>
        <dbReference type="ARBA" id="ARBA00023125"/>
    </source>
</evidence>
<gene>
    <name evidence="4" type="ORF">FPK29_00370</name>
</gene>
<evidence type="ECO:0000256" key="3">
    <source>
        <dbReference type="ARBA" id="ARBA00023163"/>
    </source>
</evidence>
<dbReference type="AlphaFoldDB" id="A0A0F4M2Q0"/>
<name>A0A0F4M2Q0_9BIFI</name>
<dbReference type="InterPro" id="IPR003313">
    <property type="entry name" value="AraC-bd"/>
</dbReference>
<dbReference type="GO" id="GO:0043565">
    <property type="term" value="F:sequence-specific DNA binding"/>
    <property type="evidence" value="ECO:0007669"/>
    <property type="project" value="InterPro"/>
</dbReference>
<keyword evidence="2" id="KW-0238">DNA-binding</keyword>
<dbReference type="OrthoDB" id="2060755at2"/>
<dbReference type="PANTHER" id="PTHR43280:SF2">
    <property type="entry name" value="HTH-TYPE TRANSCRIPTIONAL REGULATOR EXSA"/>
    <property type="match status" value="1"/>
</dbReference>
<accession>A0A0F4M2Q0</accession>
<evidence type="ECO:0000313" key="5">
    <source>
        <dbReference type="Proteomes" id="UP000317536"/>
    </source>
</evidence>
<keyword evidence="3" id="KW-0804">Transcription</keyword>
<dbReference type="Gene3D" id="1.10.10.60">
    <property type="entry name" value="Homeodomain-like"/>
    <property type="match status" value="2"/>
</dbReference>
<dbReference type="SUPFAM" id="SSF46689">
    <property type="entry name" value="Homeodomain-like"/>
    <property type="match status" value="2"/>
</dbReference>
<organism evidence="4 5">
    <name type="scientific">Bifidobacterium asteroides</name>
    <dbReference type="NCBI Taxonomy" id="1684"/>
    <lineage>
        <taxon>Bacteria</taxon>
        <taxon>Bacillati</taxon>
        <taxon>Actinomycetota</taxon>
        <taxon>Actinomycetes</taxon>
        <taxon>Bifidobacteriales</taxon>
        <taxon>Bifidobacteriaceae</taxon>
        <taxon>Bifidobacterium</taxon>
    </lineage>
</organism>
<dbReference type="PROSITE" id="PS00041">
    <property type="entry name" value="HTH_ARAC_FAMILY_1"/>
    <property type="match status" value="1"/>
</dbReference>
<dbReference type="Pfam" id="PF12833">
    <property type="entry name" value="HTH_18"/>
    <property type="match status" value="1"/>
</dbReference>
<dbReference type="EMBL" id="VMHJ01000001">
    <property type="protein sequence ID" value="TSJ86203.1"/>
    <property type="molecule type" value="Genomic_DNA"/>
</dbReference>
<dbReference type="Proteomes" id="UP000317536">
    <property type="component" value="Unassembled WGS sequence"/>
</dbReference>
<comment type="caution">
    <text evidence="4">The sequence shown here is derived from an EMBL/GenBank/DDBJ whole genome shotgun (WGS) entry which is preliminary data.</text>
</comment>
<dbReference type="PROSITE" id="PS01124">
    <property type="entry name" value="HTH_ARAC_FAMILY_2"/>
    <property type="match status" value="1"/>
</dbReference>
<sequence>MIRAERRCIVAKPAEHGIDVNASDFLIHTPSAIARTTFFYPLRVGKFSYEPGYRLERRSFDSYLIIHIDNGRLTLDLPEGSFVAEEGRFALVNCYAHHAYGTDVPTTAQWLHFDGVMARPYYDYIIRKLGNVFMLSSETYALERMRTITSLMTAENGYSEARMSKYITDLLTEFADEQPRSFRRKQEEVVEDTIAYVSSHLYEPLTVSELAKRVFLSEYHFIRLFKQETGITPHAYLVDSRIHAVQYLLVNTGMSIRQICQQCGFTSESSLCASFKKSTGLTPMKYRRLKQGE</sequence>
<keyword evidence="1" id="KW-0805">Transcription regulation</keyword>
<dbReference type="InterPro" id="IPR018060">
    <property type="entry name" value="HTH_AraC"/>
</dbReference>
<dbReference type="InterPro" id="IPR018062">
    <property type="entry name" value="HTH_AraC-typ_CS"/>
</dbReference>